<protein>
    <submittedName>
        <fullName evidence="5">Lipoprotein LprG</fullName>
    </submittedName>
</protein>
<proteinExistence type="inferred from homology"/>
<accession>A0A1H1GGI0</accession>
<dbReference type="Proteomes" id="UP000217103">
    <property type="component" value="Unassembled WGS sequence"/>
</dbReference>
<dbReference type="CDD" id="cd16334">
    <property type="entry name" value="LppX-like"/>
    <property type="match status" value="1"/>
</dbReference>
<gene>
    <name evidence="5" type="ORF">SAMN04489764_3578</name>
</gene>
<keyword evidence="3" id="KW-1003">Cell membrane</keyword>
<dbReference type="PROSITE" id="PS51257">
    <property type="entry name" value="PROKAR_LIPOPROTEIN"/>
    <property type="match status" value="1"/>
</dbReference>
<name>A0A1H1GGI0_9ACTN</name>
<dbReference type="RefSeq" id="WP_093260276.1">
    <property type="nucleotide sequence ID" value="NZ_FNKK01000002.1"/>
</dbReference>
<dbReference type="Gene3D" id="2.50.20.20">
    <property type="match status" value="1"/>
</dbReference>
<organism evidence="5 6">
    <name type="scientific">Thermostaphylospora chromogena</name>
    <dbReference type="NCBI Taxonomy" id="35622"/>
    <lineage>
        <taxon>Bacteria</taxon>
        <taxon>Bacillati</taxon>
        <taxon>Actinomycetota</taxon>
        <taxon>Actinomycetes</taxon>
        <taxon>Streptosporangiales</taxon>
        <taxon>Thermomonosporaceae</taxon>
        <taxon>Thermostaphylospora</taxon>
    </lineage>
</organism>
<keyword evidence="3" id="KW-0472">Membrane</keyword>
<dbReference type="GO" id="GO:0030313">
    <property type="term" value="C:cell envelope"/>
    <property type="evidence" value="ECO:0007669"/>
    <property type="project" value="UniProtKB-SubCell"/>
</dbReference>
<reference evidence="5 6" key="1">
    <citation type="submission" date="2016-10" db="EMBL/GenBank/DDBJ databases">
        <authorList>
            <person name="de Groot N.N."/>
        </authorList>
    </citation>
    <scope>NUCLEOTIDE SEQUENCE [LARGE SCALE GENOMIC DNA]</scope>
    <source>
        <strain evidence="5 6">DSM 43794</strain>
    </source>
</reference>
<comment type="subcellular location">
    <subcellularLocation>
        <location evidence="1">Cell envelope</location>
    </subcellularLocation>
</comment>
<comment type="similarity">
    <text evidence="2">Belongs to the LppX/LprAFG lipoprotein family.</text>
</comment>
<dbReference type="InterPro" id="IPR009830">
    <property type="entry name" value="LppX/LprAFG"/>
</dbReference>
<dbReference type="Pfam" id="PF07161">
    <property type="entry name" value="LppX_LprAFG"/>
    <property type="match status" value="1"/>
</dbReference>
<feature type="signal peptide" evidence="4">
    <location>
        <begin position="1"/>
        <end position="25"/>
    </location>
</feature>
<dbReference type="AlphaFoldDB" id="A0A1H1GGI0"/>
<dbReference type="InterPro" id="IPR029046">
    <property type="entry name" value="LolA/LolB/LppX"/>
</dbReference>
<dbReference type="STRING" id="35622.SAMN04489764_3578"/>
<dbReference type="SUPFAM" id="SSF89392">
    <property type="entry name" value="Prokaryotic lipoproteins and lipoprotein localization factors"/>
    <property type="match status" value="1"/>
</dbReference>
<dbReference type="OrthoDB" id="4763237at2"/>
<keyword evidence="4" id="KW-0732">Signal</keyword>
<feature type="chain" id="PRO_5039163584" evidence="4">
    <location>
        <begin position="26"/>
        <end position="228"/>
    </location>
</feature>
<sequence length="228" mass="23287">MVLRIGVLVQVVIAALLLTACTAGGGGAAAELPAGPELLEKAAQAMRTVKSAAFTIDTEGEPPVPVRKADGRLTAEGDADGTIQIEILGNLQELEFVLLGDTVHFKGPTGGFQRMTRAELARIYDPSSILSADKGVPALLASAADATTEGEEEVAGVGAYRVTATLSQQALAPLVPGITEGVDGTLWIDKSSGRLVRASLPLGDGDASGTVIVTIGEYDAPVEVTAPK</sequence>
<evidence type="ECO:0000313" key="5">
    <source>
        <dbReference type="EMBL" id="SDR12310.1"/>
    </source>
</evidence>
<evidence type="ECO:0000256" key="1">
    <source>
        <dbReference type="ARBA" id="ARBA00004196"/>
    </source>
</evidence>
<keyword evidence="6" id="KW-1185">Reference proteome</keyword>
<dbReference type="EMBL" id="FNKK01000002">
    <property type="protein sequence ID" value="SDR12310.1"/>
    <property type="molecule type" value="Genomic_DNA"/>
</dbReference>
<evidence type="ECO:0000256" key="2">
    <source>
        <dbReference type="ARBA" id="ARBA00009194"/>
    </source>
</evidence>
<evidence type="ECO:0000256" key="3">
    <source>
        <dbReference type="ARBA" id="ARBA00022475"/>
    </source>
</evidence>
<keyword evidence="5" id="KW-0449">Lipoprotein</keyword>
<evidence type="ECO:0000256" key="4">
    <source>
        <dbReference type="SAM" id="SignalP"/>
    </source>
</evidence>
<evidence type="ECO:0000313" key="6">
    <source>
        <dbReference type="Proteomes" id="UP000217103"/>
    </source>
</evidence>